<dbReference type="Proteomes" id="UP000307749">
    <property type="component" value="Unassembled WGS sequence"/>
</dbReference>
<evidence type="ECO:0000259" key="6">
    <source>
        <dbReference type="Pfam" id="PF25020"/>
    </source>
</evidence>
<accession>A0A4S3KMZ9</accession>
<feature type="region of interest" description="Disordered" evidence="4">
    <location>
        <begin position="974"/>
        <end position="995"/>
    </location>
</feature>
<reference evidence="7 8" key="1">
    <citation type="submission" date="2017-02" db="EMBL/GenBank/DDBJ databases">
        <title>Whole genome sequencing of Metallibacterium scheffleri DSM 24874 (T).</title>
        <authorList>
            <person name="Kumar S."/>
            <person name="Patil P."/>
            <person name="Patil P.B."/>
        </authorList>
    </citation>
    <scope>NUCLEOTIDE SEQUENCE [LARGE SCALE GENOMIC DNA]</scope>
    <source>
        <strain evidence="7 8">DSM 24874</strain>
    </source>
</reference>
<dbReference type="GO" id="GO:0042803">
    <property type="term" value="F:protein homodimerization activity"/>
    <property type="evidence" value="ECO:0007669"/>
    <property type="project" value="TreeGrafter"/>
</dbReference>
<dbReference type="GO" id="GO:0046982">
    <property type="term" value="F:protein heterodimerization activity"/>
    <property type="evidence" value="ECO:0007669"/>
    <property type="project" value="TreeGrafter"/>
</dbReference>
<dbReference type="STRING" id="993689.GCA_002077135_00122"/>
<evidence type="ECO:0000313" key="7">
    <source>
        <dbReference type="EMBL" id="THD10302.1"/>
    </source>
</evidence>
<evidence type="ECO:0000313" key="8">
    <source>
        <dbReference type="Proteomes" id="UP000307749"/>
    </source>
</evidence>
<feature type="compositionally biased region" description="Pro residues" evidence="4">
    <location>
        <begin position="331"/>
        <end position="346"/>
    </location>
</feature>
<dbReference type="Pfam" id="PF25020">
    <property type="entry name" value="TTR_TEN1-4"/>
    <property type="match status" value="1"/>
</dbReference>
<dbReference type="SUPFAM" id="SSF63829">
    <property type="entry name" value="Calcium-dependent phosphotriesterase"/>
    <property type="match status" value="4"/>
</dbReference>
<dbReference type="Pfam" id="PF19077">
    <property type="entry name" value="Big_13"/>
    <property type="match status" value="1"/>
</dbReference>
<dbReference type="GO" id="GO:0007157">
    <property type="term" value="P:heterophilic cell-cell adhesion via plasma membrane cell adhesion molecules"/>
    <property type="evidence" value="ECO:0007669"/>
    <property type="project" value="TreeGrafter"/>
</dbReference>
<dbReference type="Gene3D" id="2.120.10.30">
    <property type="entry name" value="TolB, C-terminal domain"/>
    <property type="match status" value="2"/>
</dbReference>
<feature type="domain" description="Teneurin TTR-like" evidence="6">
    <location>
        <begin position="1025"/>
        <end position="1107"/>
    </location>
</feature>
<evidence type="ECO:0000256" key="1">
    <source>
        <dbReference type="ARBA" id="ARBA00022536"/>
    </source>
</evidence>
<comment type="caution">
    <text evidence="7">The sequence shown here is derived from an EMBL/GenBank/DDBJ whole genome shotgun (WGS) entry which is preliminary data.</text>
</comment>
<dbReference type="InterPro" id="IPR011042">
    <property type="entry name" value="6-blade_b-propeller_TolB-like"/>
</dbReference>
<evidence type="ECO:0000256" key="4">
    <source>
        <dbReference type="SAM" id="MobiDB-lite"/>
    </source>
</evidence>
<dbReference type="GO" id="GO:0050839">
    <property type="term" value="F:cell adhesion molecule binding"/>
    <property type="evidence" value="ECO:0007669"/>
    <property type="project" value="TreeGrafter"/>
</dbReference>
<dbReference type="Gene3D" id="2.130.10.10">
    <property type="entry name" value="YVTN repeat-like/Quinoprotein amine dehydrogenase"/>
    <property type="match status" value="1"/>
</dbReference>
<dbReference type="EMBL" id="MWQO01000031">
    <property type="protein sequence ID" value="THD10302.1"/>
    <property type="molecule type" value="Genomic_DNA"/>
</dbReference>
<gene>
    <name evidence="7" type="ORF">B1806_09190</name>
</gene>
<dbReference type="InterPro" id="IPR051216">
    <property type="entry name" value="Teneurin"/>
</dbReference>
<keyword evidence="8" id="KW-1185">Reference proteome</keyword>
<name>A0A4S3KMZ9_9GAMM</name>
<evidence type="ECO:0000256" key="2">
    <source>
        <dbReference type="ARBA" id="ARBA00022737"/>
    </source>
</evidence>
<keyword evidence="3" id="KW-1015">Disulfide bond</keyword>
<feature type="region of interest" description="Disordered" evidence="4">
    <location>
        <begin position="330"/>
        <end position="378"/>
    </location>
</feature>
<feature type="compositionally biased region" description="Polar residues" evidence="4">
    <location>
        <begin position="358"/>
        <end position="372"/>
    </location>
</feature>
<organism evidence="7 8">
    <name type="scientific">Metallibacterium scheffleri</name>
    <dbReference type="NCBI Taxonomy" id="993689"/>
    <lineage>
        <taxon>Bacteria</taxon>
        <taxon>Pseudomonadati</taxon>
        <taxon>Pseudomonadota</taxon>
        <taxon>Gammaproteobacteria</taxon>
        <taxon>Lysobacterales</taxon>
        <taxon>Rhodanobacteraceae</taxon>
        <taxon>Metallibacterium</taxon>
    </lineage>
</organism>
<evidence type="ECO:0000259" key="5">
    <source>
        <dbReference type="Pfam" id="PF19077"/>
    </source>
</evidence>
<dbReference type="InterPro" id="IPR056820">
    <property type="entry name" value="TEN_TTR-like"/>
</dbReference>
<keyword evidence="1" id="KW-0245">EGF-like domain</keyword>
<dbReference type="InterPro" id="IPR044016">
    <property type="entry name" value="Big_13"/>
</dbReference>
<evidence type="ECO:0008006" key="9">
    <source>
        <dbReference type="Google" id="ProtNLM"/>
    </source>
</evidence>
<dbReference type="Pfam" id="PF09136">
    <property type="entry name" value="Glucodextran_B"/>
    <property type="match status" value="1"/>
</dbReference>
<dbReference type="SUPFAM" id="SSF49464">
    <property type="entry name" value="Carboxypeptidase regulatory domain-like"/>
    <property type="match status" value="1"/>
</dbReference>
<dbReference type="InterPro" id="IPR015943">
    <property type="entry name" value="WD40/YVTN_repeat-like_dom_sf"/>
</dbReference>
<feature type="domain" description="Bacterial Ig-like" evidence="5">
    <location>
        <begin position="764"/>
        <end position="806"/>
    </location>
</feature>
<keyword evidence="2" id="KW-0677">Repeat</keyword>
<evidence type="ECO:0000256" key="3">
    <source>
        <dbReference type="ARBA" id="ARBA00023157"/>
    </source>
</evidence>
<dbReference type="InterPro" id="IPR013783">
    <property type="entry name" value="Ig-like_fold"/>
</dbReference>
<protein>
    <recommendedName>
        <fullName evidence="9">Bacterial Ig-like domain-containing protein</fullName>
    </recommendedName>
</protein>
<proteinExistence type="predicted"/>
<sequence>MQGRRFASVWGFLALVLVAGAAWALASWGLPESAQVWLSSDTGVAQLGVSSDGTMALSTLLAGGGWLTTDAASGGLWLLNGQDHLVALGPDGALGKPLDLAPALGSAQPLGFAVDGAADAAWVVTPDQLIAVALGSAQIQRTPLPAGVVAWTQDAAQHTLWLASDHRLTEYDVRGRTMTSLVLPEVPTAMAYDASSAQIWIAFANQVARYTASGRQTLLTPRPTLAAGPMAADGAGGLWIAGRTHVVHLDAEGYVRVRTAVMPETAASAASTSTASIQALAVDPISHGAWVKTPTALVALDAAGRIVQSVPINGPMSAGTFRSLVLRAVPPTGPPANPSPVQPTPPGGIHTPALANTPAHSSTNLTSNTAQDARSAALQPCTRGSSALTCAPSTAGASSHPPARILWVAAGHDLYQLLPPATSAQALDRLPRPQTVAVDPTDGALWAYRHGQLWSVSPAGVVTVDVKLAEQHDDDHRASVAIDGTHAIVWLAVGRTLTRLDTTGKILGTISLKHGANGMSLDTATGQLWVAEHHVLEAFNPSGSLLFTTTVHGTVRALNADADLDAVWVATQRDLLRLSATSQVQLTVKMHGNADRHIAADGQGGLWIAGGSMLRHVSPTGVIGFALQPLVRGAAEGGTIRALAADPLTHAVWVEGRHHLVEESLTQQSLAAIDSRTWSRIDESESHSDHDDTQRHALGPMALYVDTVPPVLTLVAPPVGTYTNKPQVSLSFSYSDVGSGVDPGTLAIRNTATGLPLAVSCQTTASTAICTPANPLADGSYALSATVQDYAGNTSKPVALQFTIDTVPPTITITAPTRTLTNQPDLTLAGTLSKIATLTVNGQAVTVNSALQFSLPITLTEGTNTYTLVATDRAGNVTTTTLTLTLDTVPPPQPDLGLFNVTGPTNGQVTVTGQAGSVQGGDTVTLTDTVTGATVTVTANADGSFTATLAAGSSDPISVSVEDPAGNVTQAPTTIEASNLPPSPSSEAPTLPPTEQAPFVDQVSFLYSGSNPIQTGVAPGTIQPLRVAVIRGQVLDRANQPLSGVTVTVLGHPEYGQTLTRTSGWFDLAVNGGGTVVLNFTKAGYLMAQRTVNVRWGNFAIAQPLVMITPDPVATSVTFGSATTSMQVAQSSVQVGQSGTRQTTVFIPAGTTATEELPNGTSQPLTTAHLRATEFTVGTNGPQAMPAALPATSAYTYAVDLSLDEAQTAGATTVQFSQPVPVYVNNYLGIPIGTNVPAGWYDPTVGAWKGSTDGVVLKFLGVDANGDAEVDLTGSGTPATASQLSAYGITTAELAQIAKTFTPGQSFWRVLAPHFTDWDYNYGYNPQAGYLLPPPPQPTPPPKAKLRDTPHDHVCTGCQIDAENQRVGETIPIVGTPYALHYESATPESIQTATINFPVTTANPPGPGVTNLLSTIQVTVDVAGRSIVKNFDPSVPNQSFTYTWDGLNAYGQHVDAPTTATIFLAYVWKESYGAFVGGTPGANQSFALPAGAIMTGYAHVDDTVASTRRWTQVLFAGTQSPLGLDRWSVTHVNAYDSYRGVLYKGDGSVLSGQSFGNSELGVNFAGEGVAHSGSATGDGGPATQATFWDPAAVAAAPDGTVYIWDSQDYCIRKVDPTGIITTFAGICGTYSNGESFTQTPVPANTIAINTQQNYNMAIGPGGSLYIGDQNGIVRITPAGVGALIAGGGALAQLANLPKAGASALGAFIEGSFVVSRSHSIYFIGYYTGHVWKIDQDGILSIVANNGFSYNYGIRGLTLSEDGRPIFAIATPEGGQVWEVNPQGQLELLAGFNGGQYTPYSPLPSLASDTSPDVYTYLPEPWGLATGPHGSIYYSYDYGPVLRLDPQGWIRCVVGCGPIQYPSSIPFPAGGIAAESISLDDPFSQQDFAVGPDDSIYVAEFYHDRILKVSPAFPGLTLGESYVGSSHGHKLYVFNTVGQHVERVCAVSCGGQDA</sequence>
<dbReference type="InterPro" id="IPR008969">
    <property type="entry name" value="CarboxyPept-like_regulatory"/>
</dbReference>
<dbReference type="PANTHER" id="PTHR11219:SF69">
    <property type="entry name" value="TENEURIN-A"/>
    <property type="match status" value="1"/>
</dbReference>
<dbReference type="Gene3D" id="2.60.40.1120">
    <property type="entry name" value="Carboxypeptidase-like, regulatory domain"/>
    <property type="match status" value="1"/>
</dbReference>
<dbReference type="Gene3D" id="2.60.40.10">
    <property type="entry name" value="Immunoglobulins"/>
    <property type="match status" value="3"/>
</dbReference>
<dbReference type="PANTHER" id="PTHR11219">
    <property type="entry name" value="TENEURIN AND N-ACETYLGLUCOSAMINE-1-PHOSPHODIESTER ALPHA-N-ACETYLGLUCOSAMINIDASE"/>
    <property type="match status" value="1"/>
</dbReference>